<dbReference type="PANTHER" id="PTHR23088:SF27">
    <property type="entry name" value="DEAMINATED GLUTATHIONE AMIDASE"/>
    <property type="match status" value="1"/>
</dbReference>
<comment type="cofactor">
    <cofactor evidence="1">
        <name>Mn(2+)</name>
        <dbReference type="ChEBI" id="CHEBI:29035"/>
    </cofactor>
</comment>
<evidence type="ECO:0000256" key="13">
    <source>
        <dbReference type="PIRSR" id="PIRSR639383-3"/>
    </source>
</evidence>
<reference evidence="18" key="1">
    <citation type="submission" date="2022-11" db="UniProtKB">
        <authorList>
            <consortium name="WormBaseParasite"/>
        </authorList>
    </citation>
    <scope>IDENTIFICATION</scope>
</reference>
<dbReference type="AlphaFoldDB" id="A0A914CTR1"/>
<evidence type="ECO:0000256" key="4">
    <source>
        <dbReference type="ARBA" id="ARBA00022741"/>
    </source>
</evidence>
<evidence type="ECO:0000256" key="9">
    <source>
        <dbReference type="ARBA" id="ARBA00061127"/>
    </source>
</evidence>
<evidence type="ECO:0000256" key="7">
    <source>
        <dbReference type="ARBA" id="ARBA00047780"/>
    </source>
</evidence>
<dbReference type="GO" id="GO:0016811">
    <property type="term" value="F:hydrolase activity, acting on carbon-nitrogen (but not peptide) bonds, in linear amides"/>
    <property type="evidence" value="ECO:0007669"/>
    <property type="project" value="InterPro"/>
</dbReference>
<dbReference type="Proteomes" id="UP000887540">
    <property type="component" value="Unplaced"/>
</dbReference>
<dbReference type="PANTHER" id="PTHR23088">
    <property type="entry name" value="NITRILASE-RELATED"/>
    <property type="match status" value="1"/>
</dbReference>
<keyword evidence="6" id="KW-0511">Multifunctional enzyme</keyword>
<dbReference type="InterPro" id="IPR001110">
    <property type="entry name" value="UPF0012_CS"/>
</dbReference>
<dbReference type="InterPro" id="IPR003010">
    <property type="entry name" value="C-N_Hydrolase"/>
</dbReference>
<dbReference type="Gene3D" id="3.30.428.10">
    <property type="entry name" value="HIT-like"/>
    <property type="match status" value="1"/>
</dbReference>
<keyword evidence="4" id="KW-0547">Nucleotide-binding</keyword>
<comment type="subunit">
    <text evidence="2">Homotetramer.</text>
</comment>
<evidence type="ECO:0000256" key="3">
    <source>
        <dbReference type="ARBA" id="ARBA00012377"/>
    </source>
</evidence>
<dbReference type="PROSITE" id="PS01227">
    <property type="entry name" value="UPF0012"/>
    <property type="match status" value="1"/>
</dbReference>
<proteinExistence type="inferred from homology"/>
<feature type="binding site" evidence="12">
    <location>
        <position position="357"/>
    </location>
    <ligand>
        <name>substrate</name>
    </ligand>
</feature>
<name>A0A914CTR1_9BILA</name>
<evidence type="ECO:0000256" key="12">
    <source>
        <dbReference type="PIRSR" id="PIRSR639383-2"/>
    </source>
</evidence>
<dbReference type="WBParaSite" id="ACRNAN_scaffold13656.g19066.t1">
    <property type="protein sequence ID" value="ACRNAN_scaffold13656.g19066.t1"/>
    <property type="gene ID" value="ACRNAN_scaffold13656.g19066"/>
</dbReference>
<feature type="site" description="Important for induction of apoptosis" evidence="13">
    <location>
        <position position="372"/>
    </location>
</feature>
<evidence type="ECO:0000259" key="16">
    <source>
        <dbReference type="PROSITE" id="PS51084"/>
    </source>
</evidence>
<evidence type="ECO:0000256" key="1">
    <source>
        <dbReference type="ARBA" id="ARBA00001936"/>
    </source>
</evidence>
<comment type="function">
    <text evidence="8">Cleaves A-5'-PPP-5'A to yield AMP and ADP.</text>
</comment>
<dbReference type="Pfam" id="PF00795">
    <property type="entry name" value="CN_hydrolase"/>
    <property type="match status" value="1"/>
</dbReference>
<evidence type="ECO:0000256" key="14">
    <source>
        <dbReference type="PROSITE-ProRule" id="PRU00464"/>
    </source>
</evidence>
<evidence type="ECO:0000256" key="10">
    <source>
        <dbReference type="ARBA" id="ARBA00069577"/>
    </source>
</evidence>
<dbReference type="EC" id="3.6.1.29" evidence="3"/>
<dbReference type="SUPFAM" id="SSF54197">
    <property type="entry name" value="HIT-like"/>
    <property type="match status" value="1"/>
</dbReference>
<dbReference type="FunFam" id="3.60.110.10:FF:000005">
    <property type="entry name" value="nitrilase homolog 1 isoform X1"/>
    <property type="match status" value="1"/>
</dbReference>
<dbReference type="FunFam" id="3.30.428.10:FF:000011">
    <property type="entry name" value="Fragile histidine triad"/>
    <property type="match status" value="1"/>
</dbReference>
<dbReference type="Gene3D" id="3.60.110.10">
    <property type="entry name" value="Carbon-nitrogen hydrolase"/>
    <property type="match status" value="1"/>
</dbReference>
<feature type="short sequence motif" description="Histidine triad motif" evidence="14">
    <location>
        <begin position="353"/>
        <end position="357"/>
    </location>
</feature>
<organism evidence="17 18">
    <name type="scientific">Acrobeloides nanus</name>
    <dbReference type="NCBI Taxonomy" id="290746"/>
    <lineage>
        <taxon>Eukaryota</taxon>
        <taxon>Metazoa</taxon>
        <taxon>Ecdysozoa</taxon>
        <taxon>Nematoda</taxon>
        <taxon>Chromadorea</taxon>
        <taxon>Rhabditida</taxon>
        <taxon>Tylenchina</taxon>
        <taxon>Cephalobomorpha</taxon>
        <taxon>Cephaloboidea</taxon>
        <taxon>Cephalobidae</taxon>
        <taxon>Acrobeloides</taxon>
    </lineage>
</organism>
<evidence type="ECO:0000256" key="6">
    <source>
        <dbReference type="ARBA" id="ARBA00023268"/>
    </source>
</evidence>
<keyword evidence="5" id="KW-0378">Hydrolase</keyword>
<dbReference type="InterPro" id="IPR036526">
    <property type="entry name" value="C-N_Hydrolase_sf"/>
</dbReference>
<evidence type="ECO:0000313" key="18">
    <source>
        <dbReference type="WBParaSite" id="ACRNAN_scaffold13656.g19066.t1"/>
    </source>
</evidence>
<comment type="catalytic activity">
    <reaction evidence="7">
        <text>P(1),P(3)-bis(5'-adenosyl) triphosphate + H2O = AMP + ADP + 2 H(+)</text>
        <dbReference type="Rhea" id="RHEA:13893"/>
        <dbReference type="ChEBI" id="CHEBI:15377"/>
        <dbReference type="ChEBI" id="CHEBI:15378"/>
        <dbReference type="ChEBI" id="CHEBI:58529"/>
        <dbReference type="ChEBI" id="CHEBI:456215"/>
        <dbReference type="ChEBI" id="CHEBI:456216"/>
        <dbReference type="EC" id="3.6.1.29"/>
    </reaction>
</comment>
<keyword evidence="17" id="KW-1185">Reference proteome</keyword>
<feature type="binding site" evidence="12">
    <location>
        <begin position="348"/>
        <end position="351"/>
    </location>
    <ligand>
        <name>substrate</name>
    </ligand>
</feature>
<accession>A0A914CTR1</accession>
<dbReference type="SUPFAM" id="SSF56317">
    <property type="entry name" value="Carbon-nitrogen hydrolase"/>
    <property type="match status" value="1"/>
</dbReference>
<dbReference type="CDD" id="cd01275">
    <property type="entry name" value="FHIT"/>
    <property type="match status" value="1"/>
</dbReference>
<dbReference type="InterPro" id="IPR045254">
    <property type="entry name" value="Nit1/2_C-N_Hydrolase"/>
</dbReference>
<evidence type="ECO:0000256" key="2">
    <source>
        <dbReference type="ARBA" id="ARBA00011881"/>
    </source>
</evidence>
<protein>
    <recommendedName>
        <fullName evidence="10">Nitrilase and fragile histidine triad fusion protein NitFhit</fullName>
        <ecNumber evidence="3">3.6.1.29</ecNumber>
    </recommendedName>
</protein>
<feature type="active site" description="Tele-AMP-histidine intermediate" evidence="11">
    <location>
        <position position="355"/>
    </location>
</feature>
<dbReference type="GO" id="GO:0006139">
    <property type="term" value="P:nucleobase-containing compound metabolic process"/>
    <property type="evidence" value="ECO:0007669"/>
    <property type="project" value="TreeGrafter"/>
</dbReference>
<dbReference type="Pfam" id="PF01230">
    <property type="entry name" value="HIT"/>
    <property type="match status" value="1"/>
</dbReference>
<dbReference type="GO" id="GO:0047710">
    <property type="term" value="F:bis(5'-adenosyl)-triphosphatase activity"/>
    <property type="evidence" value="ECO:0007669"/>
    <property type="project" value="UniProtKB-EC"/>
</dbReference>
<dbReference type="GO" id="GO:0000166">
    <property type="term" value="F:nucleotide binding"/>
    <property type="evidence" value="ECO:0007669"/>
    <property type="project" value="UniProtKB-KW"/>
</dbReference>
<evidence type="ECO:0000259" key="15">
    <source>
        <dbReference type="PROSITE" id="PS50263"/>
    </source>
</evidence>
<dbReference type="InterPro" id="IPR039383">
    <property type="entry name" value="FHIT"/>
</dbReference>
<sequence length="403" mass="45919">MIKRAKQRDCQMAFFPECFDYIGRNRDETIALGIEEDGQYINQFREVAREHRIWLSLGGFHNKDPSKNCLPFNTYLVLDENGETRSRYDKLHLFNLDLPGRIRLMESEFSTAGTDLVLPVDTPIGKLGTAICYDVRFPELSLWQRYKGAQILSYPAAFTVNTGLAHWETLLRARAIETQCYVVAAAQTGKHNEKRSSYGHSMVVDPWGAVIAQCSETVDMCFAEISLDYLDEVRALQPVLDHRRSDLYSLIANERSESKESVQFGPNTISSDTIFYRSGKSFAFVNLKPVKAGHVLVAPIREVKRLAELTDPETADLFITVTKIQRLLESYYKAEASTVTVQDGPDAGQTVPHVHVHVIPRTPGDFRDNEIYTVLEGHEDVRKPRTEEEMKTEADNYRNFLNR</sequence>
<evidence type="ECO:0000256" key="8">
    <source>
        <dbReference type="ARBA" id="ARBA00057461"/>
    </source>
</evidence>
<feature type="binding site" evidence="12">
    <location>
        <position position="286"/>
    </location>
    <ligand>
        <name>substrate</name>
    </ligand>
</feature>
<dbReference type="CDD" id="cd07572">
    <property type="entry name" value="nit"/>
    <property type="match status" value="1"/>
</dbReference>
<feature type="domain" description="CN hydrolase" evidence="15">
    <location>
        <begin position="1"/>
        <end position="227"/>
    </location>
</feature>
<dbReference type="PROSITE" id="PS50263">
    <property type="entry name" value="CN_HYDROLASE"/>
    <property type="match status" value="1"/>
</dbReference>
<dbReference type="PROSITE" id="PS51084">
    <property type="entry name" value="HIT_2"/>
    <property type="match status" value="1"/>
</dbReference>
<comment type="similarity">
    <text evidence="9">In the N-terminal section; belongs to the UPF0012 family.</text>
</comment>
<feature type="binding site" evidence="12">
    <location>
        <position position="342"/>
    </location>
    <ligand>
        <name>substrate</name>
    </ligand>
</feature>
<evidence type="ECO:0000313" key="17">
    <source>
        <dbReference type="Proteomes" id="UP000887540"/>
    </source>
</evidence>
<dbReference type="InterPro" id="IPR011146">
    <property type="entry name" value="HIT-like"/>
</dbReference>
<evidence type="ECO:0000256" key="11">
    <source>
        <dbReference type="PIRSR" id="PIRSR639383-1"/>
    </source>
</evidence>
<feature type="domain" description="HIT" evidence="16">
    <location>
        <begin position="260"/>
        <end position="368"/>
    </location>
</feature>
<dbReference type="PROSITE" id="PS00892">
    <property type="entry name" value="HIT_1"/>
    <property type="match status" value="1"/>
</dbReference>
<evidence type="ECO:0000256" key="5">
    <source>
        <dbReference type="ARBA" id="ARBA00022801"/>
    </source>
</evidence>
<dbReference type="InterPro" id="IPR019808">
    <property type="entry name" value="Histidine_triad_CS"/>
</dbReference>
<dbReference type="InterPro" id="IPR036265">
    <property type="entry name" value="HIT-like_sf"/>
</dbReference>